<keyword evidence="1" id="KW-0802">TPR repeat</keyword>
<accession>A0A8J7NKJ0</accession>
<dbReference type="Pfam" id="PF00515">
    <property type="entry name" value="TPR_1"/>
    <property type="match status" value="1"/>
</dbReference>
<dbReference type="SUPFAM" id="SSF48452">
    <property type="entry name" value="TPR-like"/>
    <property type="match status" value="1"/>
</dbReference>
<dbReference type="Gene3D" id="1.25.40.10">
    <property type="entry name" value="Tetratricopeptide repeat domain"/>
    <property type="match status" value="1"/>
</dbReference>
<dbReference type="InterPro" id="IPR019734">
    <property type="entry name" value="TPR_rpt"/>
</dbReference>
<comment type="caution">
    <text evidence="2">The sequence shown here is derived from an EMBL/GenBank/DDBJ whole genome shotgun (WGS) entry which is preliminary data.</text>
</comment>
<dbReference type="InterPro" id="IPR011990">
    <property type="entry name" value="TPR-like_helical_dom_sf"/>
</dbReference>
<name>A0A8J7NKJ0_ATRSP</name>
<dbReference type="PANTHER" id="PTHR47059:SF1">
    <property type="entry name" value="TETRATRICOPEPTIDE REPEAT PROTEIN 32"/>
    <property type="match status" value="1"/>
</dbReference>
<proteinExistence type="predicted"/>
<protein>
    <submittedName>
        <fullName evidence="2">TTC32 protein</fullName>
    </submittedName>
</protein>
<dbReference type="EMBL" id="JAAWVO010012818">
    <property type="protein sequence ID" value="MBN3313720.1"/>
    <property type="molecule type" value="Genomic_DNA"/>
</dbReference>
<organism evidence="2 3">
    <name type="scientific">Atractosteus spatula</name>
    <name type="common">Alligator gar</name>
    <name type="synonym">Lepisosteus spatula</name>
    <dbReference type="NCBI Taxonomy" id="7917"/>
    <lineage>
        <taxon>Eukaryota</taxon>
        <taxon>Metazoa</taxon>
        <taxon>Chordata</taxon>
        <taxon>Craniata</taxon>
        <taxon>Vertebrata</taxon>
        <taxon>Euteleostomi</taxon>
        <taxon>Actinopterygii</taxon>
        <taxon>Neopterygii</taxon>
        <taxon>Holostei</taxon>
        <taxon>Semionotiformes</taxon>
        <taxon>Lepisosteidae</taxon>
        <taxon>Atractosteus</taxon>
    </lineage>
</organism>
<feature type="repeat" description="TPR" evidence="1">
    <location>
        <begin position="81"/>
        <end position="114"/>
    </location>
</feature>
<dbReference type="PROSITE" id="PS50005">
    <property type="entry name" value="TPR"/>
    <property type="match status" value="1"/>
</dbReference>
<dbReference type="SMART" id="SM00028">
    <property type="entry name" value="TPR"/>
    <property type="match status" value="2"/>
</dbReference>
<evidence type="ECO:0000313" key="2">
    <source>
        <dbReference type="EMBL" id="MBN3313720.1"/>
    </source>
</evidence>
<dbReference type="Proteomes" id="UP000736164">
    <property type="component" value="Unassembled WGS sequence"/>
</dbReference>
<sequence length="136" mass="16114">MEVDQSNLFKQANAEFHKQHFKDAERLYTQFIKSCEHSRNRCAEDLAVAFNNRGQIKYLKVDFYDAMEDYSAAIQTKNSFEVPYYNRGLIRYRLGFFEDAETDFKKALELNPSFKDAELSLKQTLIDKEQKLKRGY</sequence>
<keyword evidence="3" id="KW-1185">Reference proteome</keyword>
<evidence type="ECO:0000313" key="3">
    <source>
        <dbReference type="Proteomes" id="UP000736164"/>
    </source>
</evidence>
<dbReference type="AlphaFoldDB" id="A0A8J7NKJ0"/>
<dbReference type="PANTHER" id="PTHR47059">
    <property type="entry name" value="TETRATRICOPEPTIDE REPEAT PROTEIN 32"/>
    <property type="match status" value="1"/>
</dbReference>
<evidence type="ECO:0000256" key="1">
    <source>
        <dbReference type="PROSITE-ProRule" id="PRU00339"/>
    </source>
</evidence>
<feature type="non-terminal residue" evidence="2">
    <location>
        <position position="1"/>
    </location>
</feature>
<gene>
    <name evidence="2" type="primary">Ttc32</name>
    <name evidence="2" type="ORF">GTO95_0017841</name>
</gene>
<reference evidence="2" key="1">
    <citation type="journal article" date="2021" name="Cell">
        <title>Tracing the genetic footprints of vertebrate landing in non-teleost ray-finned fishes.</title>
        <authorList>
            <person name="Bi X."/>
            <person name="Wang K."/>
            <person name="Yang L."/>
            <person name="Pan H."/>
            <person name="Jiang H."/>
            <person name="Wei Q."/>
            <person name="Fang M."/>
            <person name="Yu H."/>
            <person name="Zhu C."/>
            <person name="Cai Y."/>
            <person name="He Y."/>
            <person name="Gan X."/>
            <person name="Zeng H."/>
            <person name="Yu D."/>
            <person name="Zhu Y."/>
            <person name="Jiang H."/>
            <person name="Qiu Q."/>
            <person name="Yang H."/>
            <person name="Zhang Y.E."/>
            <person name="Wang W."/>
            <person name="Zhu M."/>
            <person name="He S."/>
            <person name="Zhang G."/>
        </authorList>
    </citation>
    <scope>NUCLEOTIDE SEQUENCE</scope>
    <source>
        <strain evidence="2">Allg_001</strain>
    </source>
</reference>
<feature type="non-terminal residue" evidence="2">
    <location>
        <position position="136"/>
    </location>
</feature>